<evidence type="ECO:0000313" key="2">
    <source>
        <dbReference type="EMBL" id="CAF0745195.1"/>
    </source>
</evidence>
<proteinExistence type="predicted"/>
<dbReference type="EMBL" id="CAJNOJ010000171">
    <property type="protein sequence ID" value="CAF1238224.1"/>
    <property type="molecule type" value="Genomic_DNA"/>
</dbReference>
<gene>
    <name evidence="3" type="ORF">EDS130_LOCUS27311</name>
    <name evidence="2" type="ORF">XAT740_LOCUS118</name>
</gene>
<accession>A0A813NXJ5</accession>
<feature type="chain" id="PRO_5035597238" description="Transmembrane protein" evidence="1">
    <location>
        <begin position="27"/>
        <end position="147"/>
    </location>
</feature>
<dbReference type="EMBL" id="CAJNOR010000003">
    <property type="protein sequence ID" value="CAF0745195.1"/>
    <property type="molecule type" value="Genomic_DNA"/>
</dbReference>
<keyword evidence="4" id="KW-1185">Reference proteome</keyword>
<name>A0A813NXJ5_ADIRI</name>
<evidence type="ECO:0000256" key="1">
    <source>
        <dbReference type="SAM" id="SignalP"/>
    </source>
</evidence>
<evidence type="ECO:0000313" key="3">
    <source>
        <dbReference type="EMBL" id="CAF1238224.1"/>
    </source>
</evidence>
<keyword evidence="1" id="KW-0732">Signal</keyword>
<dbReference type="AlphaFoldDB" id="A0A813NXJ5"/>
<comment type="caution">
    <text evidence="2">The sequence shown here is derived from an EMBL/GenBank/DDBJ whole genome shotgun (WGS) entry which is preliminary data.</text>
</comment>
<protein>
    <recommendedName>
        <fullName evidence="5">Transmembrane protein</fullName>
    </recommendedName>
</protein>
<evidence type="ECO:0000313" key="4">
    <source>
        <dbReference type="Proteomes" id="UP000663828"/>
    </source>
</evidence>
<sequence>MKSTITLLFLFTSLFLFNLTFKLIDATDTLMEQSLDSAFKSLDENPLNDEIVHVMQKRSAHGFRPSRHRHHHHHRHYPWHSPNIIPAQNPYVNPFVNTCPNCLPNSYPGSWLNTYPMGMSPFQPRYRRSLLTLNNERMSRNRIRRSN</sequence>
<dbReference type="Proteomes" id="UP000663852">
    <property type="component" value="Unassembled WGS sequence"/>
</dbReference>
<dbReference type="Proteomes" id="UP000663828">
    <property type="component" value="Unassembled WGS sequence"/>
</dbReference>
<feature type="signal peptide" evidence="1">
    <location>
        <begin position="1"/>
        <end position="26"/>
    </location>
</feature>
<reference evidence="2" key="1">
    <citation type="submission" date="2021-02" db="EMBL/GenBank/DDBJ databases">
        <authorList>
            <person name="Nowell W R."/>
        </authorList>
    </citation>
    <scope>NUCLEOTIDE SEQUENCE</scope>
</reference>
<dbReference type="OrthoDB" id="10019268at2759"/>
<evidence type="ECO:0008006" key="5">
    <source>
        <dbReference type="Google" id="ProtNLM"/>
    </source>
</evidence>
<organism evidence="2 4">
    <name type="scientific">Adineta ricciae</name>
    <name type="common">Rotifer</name>
    <dbReference type="NCBI Taxonomy" id="249248"/>
    <lineage>
        <taxon>Eukaryota</taxon>
        <taxon>Metazoa</taxon>
        <taxon>Spiralia</taxon>
        <taxon>Gnathifera</taxon>
        <taxon>Rotifera</taxon>
        <taxon>Eurotatoria</taxon>
        <taxon>Bdelloidea</taxon>
        <taxon>Adinetida</taxon>
        <taxon>Adinetidae</taxon>
        <taxon>Adineta</taxon>
    </lineage>
</organism>